<dbReference type="InterPro" id="IPR011739">
    <property type="entry name" value="GTA_rcc01693"/>
</dbReference>
<sequence>MKTLDWPALMKVGLRGLRLSPEAFWALTPAEFQMMLEDPGKTGPLLSTGLDTLMALYPDTENKDDGDDR</sequence>
<dbReference type="RefSeq" id="WP_187429202.1">
    <property type="nucleotide sequence ID" value="NZ_CP143423.1"/>
</dbReference>
<evidence type="ECO:0000313" key="2">
    <source>
        <dbReference type="Proteomes" id="UP001318682"/>
    </source>
</evidence>
<reference evidence="2" key="1">
    <citation type="submission" date="2024-01" db="EMBL/GenBank/DDBJ databases">
        <title>Roseobacter fucihabitans sp. nov., isolated from the brown alga Fucus spiralis.</title>
        <authorList>
            <person name="Hahnke S."/>
            <person name="Berger M."/>
            <person name="Schlingloff A."/>
            <person name="Athale I."/>
            <person name="Neumann-Schaal M."/>
            <person name="Adenaya A."/>
            <person name="Poehlein A."/>
            <person name="Daniel R."/>
            <person name="Pertersen J."/>
            <person name="Brinkhoff T."/>
        </authorList>
    </citation>
    <scope>NUCLEOTIDE SEQUENCE [LARGE SCALE GENOMIC DNA]</scope>
    <source>
        <strain evidence="2">B14</strain>
    </source>
</reference>
<gene>
    <name evidence="1" type="ORF">ROLI_028610</name>
</gene>
<proteinExistence type="predicted"/>
<keyword evidence="2" id="KW-1185">Reference proteome</keyword>
<organism evidence="1 2">
    <name type="scientific">Roseobacter fucihabitans</name>
    <dbReference type="NCBI Taxonomy" id="1537242"/>
    <lineage>
        <taxon>Bacteria</taxon>
        <taxon>Pseudomonadati</taxon>
        <taxon>Pseudomonadota</taxon>
        <taxon>Alphaproteobacteria</taxon>
        <taxon>Rhodobacterales</taxon>
        <taxon>Roseobacteraceae</taxon>
        <taxon>Roseobacter</taxon>
    </lineage>
</organism>
<name>A0ABZ2BWR7_9RHOB</name>
<dbReference type="Pfam" id="PF09550">
    <property type="entry name" value="Phage_TAC_6"/>
    <property type="match status" value="1"/>
</dbReference>
<dbReference type="Proteomes" id="UP001318682">
    <property type="component" value="Chromosome"/>
</dbReference>
<dbReference type="NCBIfam" id="TIGR02216">
    <property type="entry name" value="phage_TIGR02216"/>
    <property type="match status" value="1"/>
</dbReference>
<accession>A0ABZ2BWR7</accession>
<protein>
    <recommendedName>
        <fullName evidence="3">Phage tail assembly chaperone</fullName>
    </recommendedName>
</protein>
<evidence type="ECO:0000313" key="1">
    <source>
        <dbReference type="EMBL" id="WVX49766.1"/>
    </source>
</evidence>
<evidence type="ECO:0008006" key="3">
    <source>
        <dbReference type="Google" id="ProtNLM"/>
    </source>
</evidence>
<dbReference type="InterPro" id="IPR019056">
    <property type="entry name" value="Phage_TAC_6"/>
</dbReference>
<dbReference type="EMBL" id="CP143423">
    <property type="protein sequence ID" value="WVX49766.1"/>
    <property type="molecule type" value="Genomic_DNA"/>
</dbReference>